<name>A0ABN8N5H4_9CNID</name>
<dbReference type="EMBL" id="CALNXK010000011">
    <property type="protein sequence ID" value="CAH3043429.1"/>
    <property type="molecule type" value="Genomic_DNA"/>
</dbReference>
<keyword evidence="2" id="KW-1185">Reference proteome</keyword>
<evidence type="ECO:0000313" key="2">
    <source>
        <dbReference type="Proteomes" id="UP001159405"/>
    </source>
</evidence>
<dbReference type="PANTHER" id="PTHR36981:SF1">
    <property type="entry name" value="P2X PURINORECEPTOR 7 INTRACELLULAR DOMAIN-CONTAINING PROTEIN"/>
    <property type="match status" value="1"/>
</dbReference>
<evidence type="ECO:0000313" key="1">
    <source>
        <dbReference type="EMBL" id="CAH3043429.1"/>
    </source>
</evidence>
<dbReference type="Proteomes" id="UP001159405">
    <property type="component" value="Unassembled WGS sequence"/>
</dbReference>
<gene>
    <name evidence="1" type="ORF">PLOB_00002914</name>
</gene>
<reference evidence="1 2" key="1">
    <citation type="submission" date="2022-05" db="EMBL/GenBank/DDBJ databases">
        <authorList>
            <consortium name="Genoscope - CEA"/>
            <person name="William W."/>
        </authorList>
    </citation>
    <scope>NUCLEOTIDE SEQUENCE [LARGE SCALE GENOMIC DNA]</scope>
</reference>
<protein>
    <submittedName>
        <fullName evidence="1">Uncharacterized protein</fullName>
    </submittedName>
</protein>
<dbReference type="PANTHER" id="PTHR36981">
    <property type="entry name" value="ZGC:195170"/>
    <property type="match status" value="1"/>
</dbReference>
<organism evidence="1 2">
    <name type="scientific">Porites lobata</name>
    <dbReference type="NCBI Taxonomy" id="104759"/>
    <lineage>
        <taxon>Eukaryota</taxon>
        <taxon>Metazoa</taxon>
        <taxon>Cnidaria</taxon>
        <taxon>Anthozoa</taxon>
        <taxon>Hexacorallia</taxon>
        <taxon>Scleractinia</taxon>
        <taxon>Fungiina</taxon>
        <taxon>Poritidae</taxon>
        <taxon>Porites</taxon>
    </lineage>
</organism>
<comment type="caution">
    <text evidence="1">The sequence shown here is derived from an EMBL/GenBank/DDBJ whole genome shotgun (WGS) entry which is preliminary data.</text>
</comment>
<sequence length="105" mass="12428">MNLVGALEFRCFREHEDYAALSSRTVLLQVAPLLRNKDGRSYRRRSGIPENEFIRAVAYRCMIRWLCGYMGWENTRPLPACIYHDIRSRLYQTLQSRGYRNALPE</sequence>
<accession>A0ABN8N5H4</accession>
<proteinExistence type="predicted"/>